<dbReference type="GO" id="GO:0052689">
    <property type="term" value="F:carboxylic ester hydrolase activity"/>
    <property type="evidence" value="ECO:0007669"/>
    <property type="project" value="UniProtKB-KW"/>
</dbReference>
<accession>A0A4C1WJ25</accession>
<keyword evidence="3 6" id="KW-0378">Hydrolase</keyword>
<dbReference type="STRING" id="151549.A0A4C1WJ25"/>
<reference evidence="8 9" key="1">
    <citation type="journal article" date="2019" name="Commun. Biol.">
        <title>The bagworm genome reveals a unique fibroin gene that provides high tensile strength.</title>
        <authorList>
            <person name="Kono N."/>
            <person name="Nakamura H."/>
            <person name="Ohtoshi R."/>
            <person name="Tomita M."/>
            <person name="Numata K."/>
            <person name="Arakawa K."/>
        </authorList>
    </citation>
    <scope>NUCLEOTIDE SEQUENCE [LARGE SCALE GENOMIC DNA]</scope>
</reference>
<dbReference type="EMBL" id="BGZK01000559">
    <property type="protein sequence ID" value="GBP50157.1"/>
    <property type="molecule type" value="Genomic_DNA"/>
</dbReference>
<protein>
    <recommendedName>
        <fullName evidence="6">Carboxylic ester hydrolase</fullName>
        <ecNumber evidence="6">3.1.1.-</ecNumber>
    </recommendedName>
</protein>
<dbReference type="InterPro" id="IPR002018">
    <property type="entry name" value="CarbesteraseB"/>
</dbReference>
<evidence type="ECO:0000256" key="5">
    <source>
        <dbReference type="ARBA" id="ARBA00023180"/>
    </source>
</evidence>
<gene>
    <name evidence="8" type="primary">B1</name>
    <name evidence="8" type="ORF">EVAR_42838_1</name>
</gene>
<dbReference type="InterPro" id="IPR019826">
    <property type="entry name" value="Carboxylesterase_B_AS"/>
</dbReference>
<evidence type="ECO:0000256" key="4">
    <source>
        <dbReference type="ARBA" id="ARBA00023157"/>
    </source>
</evidence>
<organism evidence="8 9">
    <name type="scientific">Eumeta variegata</name>
    <name type="common">Bagworm moth</name>
    <name type="synonym">Eumeta japonica</name>
    <dbReference type="NCBI Taxonomy" id="151549"/>
    <lineage>
        <taxon>Eukaryota</taxon>
        <taxon>Metazoa</taxon>
        <taxon>Ecdysozoa</taxon>
        <taxon>Arthropoda</taxon>
        <taxon>Hexapoda</taxon>
        <taxon>Insecta</taxon>
        <taxon>Pterygota</taxon>
        <taxon>Neoptera</taxon>
        <taxon>Endopterygota</taxon>
        <taxon>Lepidoptera</taxon>
        <taxon>Glossata</taxon>
        <taxon>Ditrysia</taxon>
        <taxon>Tineoidea</taxon>
        <taxon>Psychidae</taxon>
        <taxon>Oiketicinae</taxon>
        <taxon>Eumeta</taxon>
    </lineage>
</organism>
<evidence type="ECO:0000259" key="7">
    <source>
        <dbReference type="Pfam" id="PF00135"/>
    </source>
</evidence>
<comment type="caution">
    <text evidence="8">The sequence shown here is derived from an EMBL/GenBank/DDBJ whole genome shotgun (WGS) entry which is preliminary data.</text>
</comment>
<dbReference type="InterPro" id="IPR050309">
    <property type="entry name" value="Type-B_Carboxylest/Lipase"/>
</dbReference>
<evidence type="ECO:0000256" key="3">
    <source>
        <dbReference type="ARBA" id="ARBA00022801"/>
    </source>
</evidence>
<dbReference type="SUPFAM" id="SSF53474">
    <property type="entry name" value="alpha/beta-Hydrolases"/>
    <property type="match status" value="1"/>
</dbReference>
<keyword evidence="5" id="KW-0325">Glycoprotein</keyword>
<dbReference type="AlphaFoldDB" id="A0A4C1WJ25"/>
<dbReference type="Proteomes" id="UP000299102">
    <property type="component" value="Unassembled WGS sequence"/>
</dbReference>
<evidence type="ECO:0000256" key="1">
    <source>
        <dbReference type="ARBA" id="ARBA00005964"/>
    </source>
</evidence>
<dbReference type="OrthoDB" id="19653at2759"/>
<dbReference type="EC" id="3.1.1.-" evidence="6"/>
<evidence type="ECO:0000256" key="2">
    <source>
        <dbReference type="ARBA" id="ARBA00022487"/>
    </source>
</evidence>
<evidence type="ECO:0000313" key="8">
    <source>
        <dbReference type="EMBL" id="GBP50157.1"/>
    </source>
</evidence>
<sequence>MHEGLGNESSASARVQGHGEAKVKVEQGWLQGEQVDLVTGDGSYYSFKGIPYAAPPLGKLRFMAPQPPPSWEGVKEALKHGPMCPQFDIFTKELILAPKASENCLYLNVYSPNLKPEQPLPVMFFIHGGGYKSDSGDVDHYGPDFLVEYGIVLVTINYRLDALGFLSLENDDVPGNAGMKDQVAALRWVQNNIAIFGGDPSNVTIFGESAGGASVGYHVLSPMSKGLFHRAILMSGVPFCDWSTPYAPRRHAFALAKQLGKNTKCDKELLEFLQNASVEKLVNTHPNVLISETLSDNSIKMYHFTPVVEKDRGRDHFLTDTPENYMKKGNLNEVDVMIGHTDQESLFDIDTVMELLNTYETFSELFVPWKILLKERPSKILKLSDKIKNHYFGEKPISRETLKEMMKYISDSTFVYDIHNFLSSLPPSEKRRYLYQFSCVSERNIYSRGAASICPDLIGAAHLEDLVYLFDPKYANLTIDVTSKSYKMIKQTCSLFTNFAKYGNPTPQNSDLGVAWQQYQPKDKHYLDIGEILKPGKNLKQHVIEFWQSIYDEAL</sequence>
<dbReference type="Pfam" id="PF00135">
    <property type="entry name" value="COesterase"/>
    <property type="match status" value="1"/>
</dbReference>
<evidence type="ECO:0000313" key="9">
    <source>
        <dbReference type="Proteomes" id="UP000299102"/>
    </source>
</evidence>
<dbReference type="Gene3D" id="3.40.50.1820">
    <property type="entry name" value="alpha/beta hydrolase"/>
    <property type="match status" value="1"/>
</dbReference>
<dbReference type="PROSITE" id="PS00122">
    <property type="entry name" value="CARBOXYLESTERASE_B_1"/>
    <property type="match status" value="1"/>
</dbReference>
<feature type="domain" description="Carboxylesterase type B" evidence="7">
    <location>
        <begin position="21"/>
        <end position="547"/>
    </location>
</feature>
<comment type="similarity">
    <text evidence="1 6">Belongs to the type-B carboxylesterase/lipase family.</text>
</comment>
<dbReference type="PANTHER" id="PTHR11559">
    <property type="entry name" value="CARBOXYLESTERASE"/>
    <property type="match status" value="1"/>
</dbReference>
<name>A0A4C1WJ25_EUMVA</name>
<keyword evidence="4" id="KW-1015">Disulfide bond</keyword>
<dbReference type="InterPro" id="IPR029058">
    <property type="entry name" value="AB_hydrolase_fold"/>
</dbReference>
<keyword evidence="2" id="KW-0719">Serine esterase</keyword>
<evidence type="ECO:0000256" key="6">
    <source>
        <dbReference type="RuleBase" id="RU361235"/>
    </source>
</evidence>
<keyword evidence="9" id="KW-1185">Reference proteome</keyword>
<proteinExistence type="inferred from homology"/>